<gene>
    <name evidence="2" type="ORF">C3L33_19982</name>
</gene>
<evidence type="ECO:0000259" key="1">
    <source>
        <dbReference type="PROSITE" id="PS51186"/>
    </source>
</evidence>
<accession>A0A6A4KK95</accession>
<dbReference type="OrthoDB" id="630895at2759"/>
<protein>
    <recommendedName>
        <fullName evidence="1">N-acetyltransferase domain-containing protein</fullName>
    </recommendedName>
</protein>
<name>A0A6A4KK95_9ERIC</name>
<feature type="non-terminal residue" evidence="2">
    <location>
        <position position="1"/>
    </location>
</feature>
<sequence>MNSPSSTITLRPFKTTDVEDFVLWAGDDRVTRSTRWKTITSKEEALAFIKEVCIPHPWRRSICIDDHSIGYISVFPGSGDDRCMAMIGYGLSVDYWGQGITTKAVKMALPQVFEEFPDIVRLQAFADVENKGSQRVLEKVGFLKEGHLRKYTYVKGEVKDHQKREIAGRERHWNFEEAVQMGQSKKIKRKRNISNFR</sequence>
<reference evidence="2 3" key="1">
    <citation type="journal article" date="2019" name="Genome Biol. Evol.">
        <title>The Rhododendron genome and chromosomal organization provide insight into shared whole-genome duplications across the heath family (Ericaceae).</title>
        <authorList>
            <person name="Soza V.L."/>
            <person name="Lindsley D."/>
            <person name="Waalkes A."/>
            <person name="Ramage E."/>
            <person name="Patwardhan R.P."/>
            <person name="Burton J.N."/>
            <person name="Adey A."/>
            <person name="Kumar A."/>
            <person name="Qiu R."/>
            <person name="Shendure J."/>
            <person name="Hall B."/>
        </authorList>
    </citation>
    <scope>NUCLEOTIDE SEQUENCE [LARGE SCALE GENOMIC DNA]</scope>
    <source>
        <strain evidence="2">RSF 1966-606</strain>
    </source>
</reference>
<evidence type="ECO:0000313" key="2">
    <source>
        <dbReference type="EMBL" id="KAE9448123.1"/>
    </source>
</evidence>
<feature type="domain" description="N-acetyltransferase" evidence="1">
    <location>
        <begin position="8"/>
        <end position="165"/>
    </location>
</feature>
<proteinExistence type="predicted"/>
<dbReference type="InterPro" id="IPR000182">
    <property type="entry name" value="GNAT_dom"/>
</dbReference>
<dbReference type="GO" id="GO:0016747">
    <property type="term" value="F:acyltransferase activity, transferring groups other than amino-acyl groups"/>
    <property type="evidence" value="ECO:0007669"/>
    <property type="project" value="InterPro"/>
</dbReference>
<comment type="caution">
    <text evidence="2">The sequence shown here is derived from an EMBL/GenBank/DDBJ whole genome shotgun (WGS) entry which is preliminary data.</text>
</comment>
<dbReference type="PANTHER" id="PTHR46067">
    <property type="entry name" value="ACYL-COA N-ACYLTRANSFERASES (NAT) SUPERFAMILY PROTEIN"/>
    <property type="match status" value="1"/>
</dbReference>
<dbReference type="AlphaFoldDB" id="A0A6A4KK95"/>
<dbReference type="Pfam" id="PF13302">
    <property type="entry name" value="Acetyltransf_3"/>
    <property type="match status" value="1"/>
</dbReference>
<dbReference type="PROSITE" id="PS51186">
    <property type="entry name" value="GNAT"/>
    <property type="match status" value="1"/>
</dbReference>
<dbReference type="Proteomes" id="UP000428333">
    <property type="component" value="Linkage Group LG12"/>
</dbReference>
<dbReference type="InterPro" id="IPR016181">
    <property type="entry name" value="Acyl_CoA_acyltransferase"/>
</dbReference>
<dbReference type="PANTHER" id="PTHR46067:SF16">
    <property type="entry name" value="N-ACETYLTRANSFERASE DOMAIN-CONTAINING PROTEIN"/>
    <property type="match status" value="1"/>
</dbReference>
<dbReference type="EMBL" id="QEFC01003454">
    <property type="protein sequence ID" value="KAE9448123.1"/>
    <property type="molecule type" value="Genomic_DNA"/>
</dbReference>
<dbReference type="Gene3D" id="3.40.630.30">
    <property type="match status" value="1"/>
</dbReference>
<dbReference type="SUPFAM" id="SSF55729">
    <property type="entry name" value="Acyl-CoA N-acyltransferases (Nat)"/>
    <property type="match status" value="1"/>
</dbReference>
<organism evidence="2 3">
    <name type="scientific">Rhododendron williamsianum</name>
    <dbReference type="NCBI Taxonomy" id="262921"/>
    <lineage>
        <taxon>Eukaryota</taxon>
        <taxon>Viridiplantae</taxon>
        <taxon>Streptophyta</taxon>
        <taxon>Embryophyta</taxon>
        <taxon>Tracheophyta</taxon>
        <taxon>Spermatophyta</taxon>
        <taxon>Magnoliopsida</taxon>
        <taxon>eudicotyledons</taxon>
        <taxon>Gunneridae</taxon>
        <taxon>Pentapetalae</taxon>
        <taxon>asterids</taxon>
        <taxon>Ericales</taxon>
        <taxon>Ericaceae</taxon>
        <taxon>Ericoideae</taxon>
        <taxon>Rhodoreae</taxon>
        <taxon>Rhododendron</taxon>
    </lineage>
</organism>
<evidence type="ECO:0000313" key="3">
    <source>
        <dbReference type="Proteomes" id="UP000428333"/>
    </source>
</evidence>
<keyword evidence="3" id="KW-1185">Reference proteome</keyword>